<dbReference type="GO" id="GO:0030234">
    <property type="term" value="F:enzyme regulator activity"/>
    <property type="evidence" value="ECO:0007669"/>
    <property type="project" value="InterPro"/>
</dbReference>
<gene>
    <name evidence="1" type="ORF">NIES806_33780</name>
</gene>
<keyword evidence="2" id="KW-1185">Reference proteome</keyword>
<dbReference type="RefSeq" id="WP_096669036.1">
    <property type="nucleotide sequence ID" value="NZ_AP018316.1"/>
</dbReference>
<evidence type="ECO:0000313" key="1">
    <source>
        <dbReference type="EMBL" id="BAZ87160.1"/>
    </source>
</evidence>
<dbReference type="Pfam" id="PF00543">
    <property type="entry name" value="P-II"/>
    <property type="match status" value="1"/>
</dbReference>
<sequence length="97" mass="10712">MQVVKKVEIIINSLELQKVLKILDHIGVSGYTIIEDVTGKGYRGRVIDDLEGHALTNGYVMTICNEEQERQIAEAVRPVIKKYGGVCIAADVKSIVD</sequence>
<proteinExistence type="predicted"/>
<reference evidence="1 2" key="1">
    <citation type="submission" date="2017-06" db="EMBL/GenBank/DDBJ databases">
        <title>Genome sequencing of cyanobaciteial culture collection at National Institute for Environmental Studies (NIES).</title>
        <authorList>
            <person name="Hirose Y."/>
            <person name="Shimura Y."/>
            <person name="Fujisawa T."/>
            <person name="Nakamura Y."/>
            <person name="Kawachi M."/>
        </authorList>
    </citation>
    <scope>NUCLEOTIDE SEQUENCE [LARGE SCALE GENOMIC DNA]</scope>
    <source>
        <strain evidence="1 2">NIES-806</strain>
    </source>
</reference>
<name>A0A1Z4V6G7_9CYAN</name>
<evidence type="ECO:0000313" key="2">
    <source>
        <dbReference type="Proteomes" id="UP000218702"/>
    </source>
</evidence>
<organism evidence="1 2">
    <name type="scientific">Dolichospermum compactum NIES-806</name>
    <dbReference type="NCBI Taxonomy" id="1973481"/>
    <lineage>
        <taxon>Bacteria</taxon>
        <taxon>Bacillati</taxon>
        <taxon>Cyanobacteriota</taxon>
        <taxon>Cyanophyceae</taxon>
        <taxon>Nostocales</taxon>
        <taxon>Aphanizomenonaceae</taxon>
        <taxon>Dolichospermum</taxon>
        <taxon>Dolichospermum compactum</taxon>
    </lineage>
</organism>
<accession>A0A1Z4V6G7</accession>
<dbReference type="EMBL" id="AP018316">
    <property type="protein sequence ID" value="BAZ87160.1"/>
    <property type="molecule type" value="Genomic_DNA"/>
</dbReference>
<dbReference type="GO" id="GO:0006808">
    <property type="term" value="P:regulation of nitrogen utilization"/>
    <property type="evidence" value="ECO:0007669"/>
    <property type="project" value="InterPro"/>
</dbReference>
<dbReference type="AlphaFoldDB" id="A0A1Z4V6G7"/>
<dbReference type="InterPro" id="IPR015867">
    <property type="entry name" value="N-reg_PII/ATP_PRibTrfase_C"/>
</dbReference>
<dbReference type="OrthoDB" id="281081at2"/>
<dbReference type="KEGG" id="dcm:NIES806_33780"/>
<protein>
    <submittedName>
        <fullName evidence="1">Nitrogen regulatory protein P-II</fullName>
    </submittedName>
</protein>
<dbReference type="Proteomes" id="UP000218702">
    <property type="component" value="Chromosome"/>
</dbReference>
<dbReference type="InterPro" id="IPR011322">
    <property type="entry name" value="N-reg_PII-like_a/b"/>
</dbReference>
<dbReference type="PROSITE" id="PS51343">
    <property type="entry name" value="PII_GLNB_DOM"/>
    <property type="match status" value="1"/>
</dbReference>
<dbReference type="InterPro" id="IPR002187">
    <property type="entry name" value="N-reg_PII"/>
</dbReference>
<dbReference type="Gene3D" id="3.30.70.120">
    <property type="match status" value="1"/>
</dbReference>
<dbReference type="SUPFAM" id="SSF54913">
    <property type="entry name" value="GlnB-like"/>
    <property type="match status" value="1"/>
</dbReference>